<reference evidence="2 3" key="1">
    <citation type="journal article" date="2021" name="Hortic Res">
        <title>Chromosome-scale assembly of the Dendrobium chrysotoxum genome enhances the understanding of orchid evolution.</title>
        <authorList>
            <person name="Zhang Y."/>
            <person name="Zhang G.Q."/>
            <person name="Zhang D."/>
            <person name="Liu X.D."/>
            <person name="Xu X.Y."/>
            <person name="Sun W.H."/>
            <person name="Yu X."/>
            <person name="Zhu X."/>
            <person name="Wang Z.W."/>
            <person name="Zhao X."/>
            <person name="Zhong W.Y."/>
            <person name="Chen H."/>
            <person name="Yin W.L."/>
            <person name="Huang T."/>
            <person name="Niu S.C."/>
            <person name="Liu Z.J."/>
        </authorList>
    </citation>
    <scope>NUCLEOTIDE SEQUENCE [LARGE SCALE GENOMIC DNA]</scope>
    <source>
        <strain evidence="2">Lindl</strain>
    </source>
</reference>
<feature type="region of interest" description="Disordered" evidence="1">
    <location>
        <begin position="59"/>
        <end position="79"/>
    </location>
</feature>
<keyword evidence="3" id="KW-1185">Reference proteome</keyword>
<gene>
    <name evidence="2" type="ORF">IEQ34_012048</name>
</gene>
<feature type="region of interest" description="Disordered" evidence="1">
    <location>
        <begin position="1"/>
        <end position="25"/>
    </location>
</feature>
<dbReference type="InterPro" id="IPR002696">
    <property type="entry name" value="Membr_insert_effic_factor_YidD"/>
</dbReference>
<dbReference type="PANTHER" id="PTHR33383">
    <property type="entry name" value="MEMBRANE PROTEIN INSERTION EFFICIENCY FACTOR-RELATED"/>
    <property type="match status" value="1"/>
</dbReference>
<evidence type="ECO:0000256" key="1">
    <source>
        <dbReference type="SAM" id="MobiDB-lite"/>
    </source>
</evidence>
<feature type="compositionally biased region" description="Polar residues" evidence="1">
    <location>
        <begin position="11"/>
        <end position="25"/>
    </location>
</feature>
<dbReference type="PANTHER" id="PTHR33383:SF1">
    <property type="entry name" value="MEMBRANE PROTEIN INSERTION EFFICIENCY FACTOR-RELATED"/>
    <property type="match status" value="1"/>
</dbReference>
<proteinExistence type="inferred from homology"/>
<sequence>MSLLTLYGPSELSSSSFPGRFTSPQTLSDERREVASFSLRITCGVRRHTSLKMKKGVRSYVTGESKDDSSSKTATDEDTSDLGVRAALSMLKFYRSEISPLLPSSCRYVPSCSVYSMEAYKKYGFVKGTILTAWRLCRCNPLGGHGFDPPRWFDEEKLSDEC</sequence>
<protein>
    <submittedName>
        <fullName evidence="2">Uncharacterized protein</fullName>
    </submittedName>
</protein>
<dbReference type="HAMAP" id="MF_00386">
    <property type="entry name" value="UPF0161_YidD"/>
    <property type="match status" value="1"/>
</dbReference>
<dbReference type="Pfam" id="PF01809">
    <property type="entry name" value="YidD"/>
    <property type="match status" value="1"/>
</dbReference>
<organism evidence="2 3">
    <name type="scientific">Dendrobium chrysotoxum</name>
    <name type="common">Orchid</name>
    <dbReference type="NCBI Taxonomy" id="161865"/>
    <lineage>
        <taxon>Eukaryota</taxon>
        <taxon>Viridiplantae</taxon>
        <taxon>Streptophyta</taxon>
        <taxon>Embryophyta</taxon>
        <taxon>Tracheophyta</taxon>
        <taxon>Spermatophyta</taxon>
        <taxon>Magnoliopsida</taxon>
        <taxon>Liliopsida</taxon>
        <taxon>Asparagales</taxon>
        <taxon>Orchidaceae</taxon>
        <taxon>Epidendroideae</taxon>
        <taxon>Malaxideae</taxon>
        <taxon>Dendrobiinae</taxon>
        <taxon>Dendrobium</taxon>
    </lineage>
</organism>
<dbReference type="EMBL" id="JAGFBR010000011">
    <property type="protein sequence ID" value="KAH0459234.1"/>
    <property type="molecule type" value="Genomic_DNA"/>
</dbReference>
<dbReference type="SMART" id="SM01234">
    <property type="entry name" value="Haemolytic"/>
    <property type="match status" value="1"/>
</dbReference>
<dbReference type="NCBIfam" id="TIGR00278">
    <property type="entry name" value="membrane protein insertion efficiency factor YidD"/>
    <property type="match status" value="1"/>
</dbReference>
<name>A0AAV7GU05_DENCH</name>
<accession>A0AAV7GU05</accession>
<evidence type="ECO:0000313" key="2">
    <source>
        <dbReference type="EMBL" id="KAH0459234.1"/>
    </source>
</evidence>
<dbReference type="Proteomes" id="UP000775213">
    <property type="component" value="Unassembled WGS sequence"/>
</dbReference>
<comment type="caution">
    <text evidence="2">The sequence shown here is derived from an EMBL/GenBank/DDBJ whole genome shotgun (WGS) entry which is preliminary data.</text>
</comment>
<dbReference type="AlphaFoldDB" id="A0AAV7GU05"/>
<evidence type="ECO:0000313" key="3">
    <source>
        <dbReference type="Proteomes" id="UP000775213"/>
    </source>
</evidence>